<proteinExistence type="predicted"/>
<protein>
    <submittedName>
        <fullName evidence="1">Uncharacterized protein</fullName>
    </submittedName>
</protein>
<keyword evidence="2" id="KW-1185">Reference proteome</keyword>
<sequence length="105" mass="11367">MSSARQIKYNPWGPLPDLNECERALAFSGWAYEGGYDTAEAIYRQKFGDLPCFAMEPDGGTLAAMTFLKRAIALIGEGKRIRYPTGGDGHPIISALVEVPSGVQS</sequence>
<accession>A0A0M4RQL9</accession>
<dbReference type="GeneID" id="26632208"/>
<dbReference type="KEGG" id="vg:26632208"/>
<evidence type="ECO:0000313" key="2">
    <source>
        <dbReference type="Proteomes" id="UP000201697"/>
    </source>
</evidence>
<dbReference type="EMBL" id="KT591489">
    <property type="protein sequence ID" value="ALF00407.1"/>
    <property type="molecule type" value="Genomic_DNA"/>
</dbReference>
<evidence type="ECO:0000313" key="1">
    <source>
        <dbReference type="EMBL" id="ALF00407.1"/>
    </source>
</evidence>
<dbReference type="RefSeq" id="YP_009205568.1">
    <property type="nucleotide sequence ID" value="NC_028878.1"/>
</dbReference>
<dbReference type="OrthoDB" id="37280at10239"/>
<organism evidence="1 2">
    <name type="scientific">Mycobacterium phage Archie</name>
    <dbReference type="NCBI Taxonomy" id="1718599"/>
    <lineage>
        <taxon>Viruses</taxon>
        <taxon>Duplodnaviria</taxon>
        <taxon>Heunggongvirae</taxon>
        <taxon>Uroviricota</taxon>
        <taxon>Caudoviricetes</taxon>
        <taxon>Vilmaviridae</taxon>
        <taxon>Lclasvirinae</taxon>
        <taxon>Faithunavirus</taxon>
        <taxon>Faithunavirus archie</taxon>
    </lineage>
</organism>
<reference evidence="1 2" key="1">
    <citation type="submission" date="2015-08" db="EMBL/GenBank/DDBJ databases">
        <authorList>
            <person name="Clarke R.M."/>
            <person name="Taylor B.J."/>
            <person name="Thorniley A.J."/>
            <person name="Dasenko M.A."/>
            <person name="Denver D.R."/>
            <person name="Garcia-Ruiz H."/>
            <person name="Hoyer J.S."/>
            <person name="Jogdeo S."/>
            <person name="Sullivan C.M."/>
            <person name="Peterson M.R."/>
            <person name="Rowley E.R."/>
            <person name="Schnitzler C.E."/>
            <person name="Vining K.J."/>
            <person name="Almabruk K.H."/>
            <person name="Banawas S."/>
            <person name="Beatty C."/>
            <person name="Bullock C.J."/>
            <person name="Cappellazzi J.E."/>
            <person name="Chagani S.E."/>
            <person name="Chatterjee P."/>
            <person name="Cram E.D."/>
            <person name="Elorriaga M.E."/>
            <person name="Esser M."/>
            <person name="Fellows E.J."/>
            <person name="Garcia G.R."/>
            <person name="Gullaba J.M."/>
            <person name="Kinsley M.A."/>
            <person name="Luo F."/>
            <person name="McGinnis M."/>
            <person name="Paquette C.E."/>
            <person name="Reddekopp R.L."/>
            <person name="Rosen K.L."/>
            <person name="Sahlfeld L.M."/>
            <person name="Vondras A.M."/>
            <person name="Wang J.X."/>
            <person name="Weiss E.S."/>
            <person name="Wernick R."/>
            <person name="Abuelizz H.A."/>
            <person name="Amaro Y."/>
            <person name="Archer C.L."/>
            <person name="Basu A."/>
            <person name="Bellinger M.R."/>
            <person name="Johnson S.F."/>
            <person name="Kitchen S.A."/>
            <person name="Li M."/>
            <person name="Morey-Castro K.E."/>
            <person name="Lavalleur H.J."/>
            <person name="Rangel L.J."/>
            <person name="Ree J.F."/>
            <person name="Shay S.D."/>
            <person name="Sheng Y."/>
            <person name="Smyth J.C."/>
            <person name="Stamm E.A."/>
            <person name="Taylor C.R."/>
            <person name="Vining O.B."/>
            <person name="Wanzeck K.M."/>
            <person name="Watson G."/>
            <person name="Bruck A.J."/>
            <person name="Anders K.R."/>
            <person name="Bradley K.W."/>
            <person name="Asai D.J."/>
            <person name="Bowman C.A."/>
            <person name="Russell D.A."/>
            <person name="Pope W.H."/>
            <person name="Jacobs-Sera D."/>
            <person name="Hendrix R.W."/>
            <person name="Hatfull G.F."/>
        </authorList>
    </citation>
    <scope>NUCLEOTIDE SEQUENCE [LARGE SCALE GENOMIC DNA]</scope>
</reference>
<name>A0A0M4RQL9_9CAUD</name>
<dbReference type="Proteomes" id="UP000201697">
    <property type="component" value="Segment"/>
</dbReference>
<gene>
    <name evidence="1" type="ORF">SEA_ARCHIE_101</name>
</gene>